<name>A0ACC1QQ82_9HYPO</name>
<proteinExistence type="predicted"/>
<reference evidence="1" key="1">
    <citation type="submission" date="2022-07" db="EMBL/GenBank/DDBJ databases">
        <title>Genome Sequence of Lecanicillium saksenae.</title>
        <authorList>
            <person name="Buettner E."/>
        </authorList>
    </citation>
    <scope>NUCLEOTIDE SEQUENCE</scope>
    <source>
        <strain evidence="1">VT-O1</strain>
    </source>
</reference>
<sequence length="87" mass="10278">MVFLYSARASVNSLWKVGVKRRWWRAMKGGDLWVFVLALMITGVVYEHDAKAIKQNSFRKGVSWVRGEGWRDWAIEEEDEETKEKEE</sequence>
<dbReference type="Proteomes" id="UP001148737">
    <property type="component" value="Unassembled WGS sequence"/>
</dbReference>
<evidence type="ECO:0000313" key="2">
    <source>
        <dbReference type="Proteomes" id="UP001148737"/>
    </source>
</evidence>
<evidence type="ECO:0000313" key="1">
    <source>
        <dbReference type="EMBL" id="KAJ3488272.1"/>
    </source>
</evidence>
<accession>A0ACC1QQ82</accession>
<dbReference type="EMBL" id="JANAKD010000797">
    <property type="protein sequence ID" value="KAJ3488272.1"/>
    <property type="molecule type" value="Genomic_DNA"/>
</dbReference>
<gene>
    <name evidence="1" type="ORF">NLG97_g6229</name>
</gene>
<organism evidence="1 2">
    <name type="scientific">Lecanicillium saksenae</name>
    <dbReference type="NCBI Taxonomy" id="468837"/>
    <lineage>
        <taxon>Eukaryota</taxon>
        <taxon>Fungi</taxon>
        <taxon>Dikarya</taxon>
        <taxon>Ascomycota</taxon>
        <taxon>Pezizomycotina</taxon>
        <taxon>Sordariomycetes</taxon>
        <taxon>Hypocreomycetidae</taxon>
        <taxon>Hypocreales</taxon>
        <taxon>Cordycipitaceae</taxon>
        <taxon>Lecanicillium</taxon>
    </lineage>
</organism>
<comment type="caution">
    <text evidence="1">The sequence shown here is derived from an EMBL/GenBank/DDBJ whole genome shotgun (WGS) entry which is preliminary data.</text>
</comment>
<protein>
    <submittedName>
        <fullName evidence="1">Uncharacterized protein</fullName>
    </submittedName>
</protein>
<keyword evidence="2" id="KW-1185">Reference proteome</keyword>